<dbReference type="GO" id="GO:0019843">
    <property type="term" value="F:rRNA binding"/>
    <property type="evidence" value="ECO:0007669"/>
    <property type="project" value="UniProtKB-UniRule"/>
</dbReference>
<dbReference type="GO" id="GO:0006412">
    <property type="term" value="P:translation"/>
    <property type="evidence" value="ECO:0007669"/>
    <property type="project" value="UniProtKB-UniRule"/>
</dbReference>
<dbReference type="PANTHER" id="PTHR10746:SF6">
    <property type="entry name" value="LARGE RIBOSOMAL SUBUNIT PROTEIN UL4M"/>
    <property type="match status" value="1"/>
</dbReference>
<evidence type="ECO:0000313" key="7">
    <source>
        <dbReference type="EMBL" id="PIP58288.1"/>
    </source>
</evidence>
<evidence type="ECO:0000313" key="8">
    <source>
        <dbReference type="Proteomes" id="UP000229334"/>
    </source>
</evidence>
<dbReference type="GO" id="GO:0003735">
    <property type="term" value="F:structural constituent of ribosome"/>
    <property type="evidence" value="ECO:0007669"/>
    <property type="project" value="InterPro"/>
</dbReference>
<feature type="region of interest" description="Disordered" evidence="6">
    <location>
        <begin position="53"/>
        <end position="91"/>
    </location>
</feature>
<keyword evidence="2 5" id="KW-0689">Ribosomal protein</keyword>
<dbReference type="Gene3D" id="3.40.1370.10">
    <property type="match status" value="1"/>
</dbReference>
<evidence type="ECO:0000256" key="3">
    <source>
        <dbReference type="ARBA" id="ARBA00023274"/>
    </source>
</evidence>
<evidence type="ECO:0000256" key="6">
    <source>
        <dbReference type="SAM" id="MobiDB-lite"/>
    </source>
</evidence>
<name>A0A2H0BMR4_9BACT</name>
<reference evidence="7 8" key="1">
    <citation type="submission" date="2017-09" db="EMBL/GenBank/DDBJ databases">
        <title>Depth-based differentiation of microbial function through sediment-hosted aquifers and enrichment of novel symbionts in the deep terrestrial subsurface.</title>
        <authorList>
            <person name="Probst A.J."/>
            <person name="Ladd B."/>
            <person name="Jarett J.K."/>
            <person name="Geller-Mcgrath D.E."/>
            <person name="Sieber C.M."/>
            <person name="Emerson J.B."/>
            <person name="Anantharaman K."/>
            <person name="Thomas B.C."/>
            <person name="Malmstrom R."/>
            <person name="Stieglmeier M."/>
            <person name="Klingl A."/>
            <person name="Woyke T."/>
            <person name="Ryan C.M."/>
            <person name="Banfield J.F."/>
        </authorList>
    </citation>
    <scope>NUCLEOTIDE SEQUENCE [LARGE SCALE GENOMIC DNA]</scope>
    <source>
        <strain evidence="7">CG22_combo_CG10-13_8_21_14_all_37_9</strain>
    </source>
</reference>
<sequence>MIMDTAVYNQKGQSTGTIKLEPKLFGLKWKADMVHQVIFSMLSNARAVLAHTKGRDEVQGGGKKPWRQKGTGRARHGSSRSPIWKGGGVTHGPTKEVNFHKKINKKMKTNALFTILSRKFKDGEILFMDSLKLDGKTKTGQSLLAELSKLAGYEKINYARGARLLIATATKDELVEKTFANIKTVSVTEVRNLNPLESITYKYILLTEPIEIQSQLMTRLK</sequence>
<dbReference type="NCBIfam" id="TIGR03953">
    <property type="entry name" value="rplD_bact"/>
    <property type="match status" value="1"/>
</dbReference>
<accession>A0A2H0BMR4</accession>
<dbReference type="Proteomes" id="UP000229334">
    <property type="component" value="Unassembled WGS sequence"/>
</dbReference>
<comment type="function">
    <text evidence="5">Forms part of the polypeptide exit tunnel.</text>
</comment>
<comment type="caution">
    <text evidence="7">The sequence shown here is derived from an EMBL/GenBank/DDBJ whole genome shotgun (WGS) entry which is preliminary data.</text>
</comment>
<dbReference type="Pfam" id="PF00573">
    <property type="entry name" value="Ribosomal_L4"/>
    <property type="match status" value="1"/>
</dbReference>
<dbReference type="AlphaFoldDB" id="A0A2H0BMR4"/>
<dbReference type="GO" id="GO:1990904">
    <property type="term" value="C:ribonucleoprotein complex"/>
    <property type="evidence" value="ECO:0007669"/>
    <property type="project" value="UniProtKB-KW"/>
</dbReference>
<protein>
    <recommendedName>
        <fullName evidence="4 5">Large ribosomal subunit protein uL4</fullName>
    </recommendedName>
</protein>
<comment type="similarity">
    <text evidence="1 5">Belongs to the universal ribosomal protein uL4 family.</text>
</comment>
<comment type="function">
    <text evidence="5">One of the primary rRNA binding proteins, this protein initially binds near the 5'-end of the 23S rRNA. It is important during the early stages of 50S assembly. It makes multiple contacts with different domains of the 23S rRNA in the assembled 50S subunit and ribosome.</text>
</comment>
<dbReference type="SUPFAM" id="SSF52166">
    <property type="entry name" value="Ribosomal protein L4"/>
    <property type="match status" value="1"/>
</dbReference>
<dbReference type="GO" id="GO:0005840">
    <property type="term" value="C:ribosome"/>
    <property type="evidence" value="ECO:0007669"/>
    <property type="project" value="UniProtKB-KW"/>
</dbReference>
<gene>
    <name evidence="5" type="primary">rplD</name>
    <name evidence="7" type="ORF">COX02_01030</name>
</gene>
<keyword evidence="5" id="KW-0694">RNA-binding</keyword>
<keyword evidence="3 5" id="KW-0687">Ribonucleoprotein</keyword>
<dbReference type="HAMAP" id="MF_01328_B">
    <property type="entry name" value="Ribosomal_uL4_B"/>
    <property type="match status" value="1"/>
</dbReference>
<comment type="subunit">
    <text evidence="5">Part of the 50S ribosomal subunit.</text>
</comment>
<evidence type="ECO:0000256" key="1">
    <source>
        <dbReference type="ARBA" id="ARBA00010528"/>
    </source>
</evidence>
<dbReference type="EMBL" id="PCSX01000018">
    <property type="protein sequence ID" value="PIP58288.1"/>
    <property type="molecule type" value="Genomic_DNA"/>
</dbReference>
<dbReference type="InterPro" id="IPR002136">
    <property type="entry name" value="Ribosomal_uL4"/>
</dbReference>
<dbReference type="InterPro" id="IPR013005">
    <property type="entry name" value="Ribosomal_uL4-like"/>
</dbReference>
<feature type="compositionally biased region" description="Basic residues" evidence="6">
    <location>
        <begin position="64"/>
        <end position="78"/>
    </location>
</feature>
<evidence type="ECO:0000256" key="5">
    <source>
        <dbReference type="HAMAP-Rule" id="MF_01328"/>
    </source>
</evidence>
<keyword evidence="5" id="KW-0699">rRNA-binding</keyword>
<organism evidence="7 8">
    <name type="scientific">Candidatus Vogelbacteria bacterium CG22_combo_CG10-13_8_21_14_all_37_9</name>
    <dbReference type="NCBI Taxonomy" id="1975046"/>
    <lineage>
        <taxon>Bacteria</taxon>
        <taxon>Candidatus Vogeliibacteriota</taxon>
    </lineage>
</organism>
<dbReference type="InterPro" id="IPR023574">
    <property type="entry name" value="Ribosomal_uL4_dom_sf"/>
</dbReference>
<evidence type="ECO:0000256" key="2">
    <source>
        <dbReference type="ARBA" id="ARBA00022980"/>
    </source>
</evidence>
<dbReference type="PANTHER" id="PTHR10746">
    <property type="entry name" value="50S RIBOSOMAL PROTEIN L4"/>
    <property type="match status" value="1"/>
</dbReference>
<evidence type="ECO:0000256" key="4">
    <source>
        <dbReference type="ARBA" id="ARBA00035244"/>
    </source>
</evidence>
<proteinExistence type="inferred from homology"/>